<evidence type="ECO:0000256" key="1">
    <source>
        <dbReference type="SAM" id="SignalP"/>
    </source>
</evidence>
<dbReference type="SMART" id="SM00909">
    <property type="entry name" value="Germane"/>
    <property type="match status" value="1"/>
</dbReference>
<proteinExistence type="predicted"/>
<dbReference type="AlphaFoldDB" id="A0A386H718"/>
<keyword evidence="4" id="KW-1185">Reference proteome</keyword>
<dbReference type="InterPro" id="IPR019606">
    <property type="entry name" value="GerMN"/>
</dbReference>
<keyword evidence="1" id="KW-0732">Signal</keyword>
<organism evidence="3 4">
    <name type="scientific">Clostridium fermenticellae</name>
    <dbReference type="NCBI Taxonomy" id="2068654"/>
    <lineage>
        <taxon>Bacteria</taxon>
        <taxon>Bacillati</taxon>
        <taxon>Bacillota</taxon>
        <taxon>Clostridia</taxon>
        <taxon>Eubacteriales</taxon>
        <taxon>Clostridiaceae</taxon>
        <taxon>Clostridium</taxon>
    </lineage>
</organism>
<evidence type="ECO:0000313" key="3">
    <source>
        <dbReference type="EMBL" id="AYD41315.1"/>
    </source>
</evidence>
<feature type="domain" description="GerMN" evidence="2">
    <location>
        <begin position="80"/>
        <end position="167"/>
    </location>
</feature>
<dbReference type="KEGG" id="cfer:D4Z93_12685"/>
<dbReference type="Proteomes" id="UP000266301">
    <property type="component" value="Chromosome"/>
</dbReference>
<dbReference type="EMBL" id="CP032416">
    <property type="protein sequence ID" value="AYD41315.1"/>
    <property type="molecule type" value="Genomic_DNA"/>
</dbReference>
<evidence type="ECO:0000259" key="2">
    <source>
        <dbReference type="SMART" id="SM00909"/>
    </source>
</evidence>
<dbReference type="RefSeq" id="WP_119974040.1">
    <property type="nucleotide sequence ID" value="NZ_CP032416.1"/>
</dbReference>
<gene>
    <name evidence="3" type="ORF">D4Z93_12685</name>
</gene>
<dbReference type="PROSITE" id="PS51257">
    <property type="entry name" value="PROKAR_LIPOPROTEIN"/>
    <property type="match status" value="1"/>
</dbReference>
<dbReference type="OrthoDB" id="1935495at2"/>
<reference evidence="3 4" key="1">
    <citation type="journal article" date="2019" name="Int. J. Syst. Evol. Microbiol.">
        <title>Clostridium fermenticellae sp. nov., isolated from the mud in a fermentation cellar for the production of the Chinese liquor, baijiu.</title>
        <authorList>
            <person name="Xu P.X."/>
            <person name="Chai L.J."/>
            <person name="Qiu T."/>
            <person name="Zhang X.J."/>
            <person name="Lu Z.M."/>
            <person name="Xiao C."/>
            <person name="Wang S.T."/>
            <person name="Shen C.H."/>
            <person name="Shi J.S."/>
            <person name="Xu Z.H."/>
        </authorList>
    </citation>
    <scope>NUCLEOTIDE SEQUENCE [LARGE SCALE GENOMIC DNA]</scope>
    <source>
        <strain evidence="3 4">JN500901</strain>
    </source>
</reference>
<dbReference type="Pfam" id="PF10646">
    <property type="entry name" value="Germane"/>
    <property type="match status" value="1"/>
</dbReference>
<sequence>MKKTFCFRILFTVLVLSLLSGCTNKDLSSSNSKEKEKQIALSNEKGNTLDLDLYFNSSSSPDNFKISTEERIIKRDELLGEAIINELIKGPSIKSKLTPLLPKKSRLVSFSIKDGIAYINFSKETNVSMSYQMEKACIKSIILSLRPVSSIKKVKFYIEGKDNNMWGNHIDLSKPVTENNIDNSKI</sequence>
<accession>A0A386H718</accession>
<name>A0A386H718_9CLOT</name>
<protein>
    <submittedName>
        <fullName evidence="3">Sporulation/spore germination protein</fullName>
    </submittedName>
</protein>
<evidence type="ECO:0000313" key="4">
    <source>
        <dbReference type="Proteomes" id="UP000266301"/>
    </source>
</evidence>
<feature type="signal peptide" evidence="1">
    <location>
        <begin position="1"/>
        <end position="25"/>
    </location>
</feature>
<feature type="chain" id="PRO_5038904663" evidence="1">
    <location>
        <begin position="26"/>
        <end position="186"/>
    </location>
</feature>